<evidence type="ECO:0000313" key="2">
    <source>
        <dbReference type="Proteomes" id="UP000310719"/>
    </source>
</evidence>
<proteinExistence type="predicted"/>
<evidence type="ECO:0000313" key="1">
    <source>
        <dbReference type="EMBL" id="VTP69274.1"/>
    </source>
</evidence>
<sequence>MALGCASRGETGVTYRSVRKPGGICWALLTPKPITSIIQTSLHQIIWDKGIVSIGLVTPVSK</sequence>
<name>A0A4U9HXC2_9ENTR</name>
<dbReference type="EMBL" id="LR590464">
    <property type="protein sequence ID" value="VTP69274.1"/>
    <property type="molecule type" value="Genomic_DNA"/>
</dbReference>
<accession>A0A4U9HXC2</accession>
<dbReference type="AlphaFoldDB" id="A0A4U9HXC2"/>
<reference evidence="1 2" key="1">
    <citation type="submission" date="2019-05" db="EMBL/GenBank/DDBJ databases">
        <authorList>
            <consortium name="Pathogen Informatics"/>
        </authorList>
    </citation>
    <scope>NUCLEOTIDE SEQUENCE [LARGE SCALE GENOMIC DNA]</scope>
    <source>
        <strain evidence="1 2">NCTC13032</strain>
    </source>
</reference>
<organism evidence="1 2">
    <name type="scientific">Leclercia adecarboxylata</name>
    <dbReference type="NCBI Taxonomy" id="83655"/>
    <lineage>
        <taxon>Bacteria</taxon>
        <taxon>Pseudomonadati</taxon>
        <taxon>Pseudomonadota</taxon>
        <taxon>Gammaproteobacteria</taxon>
        <taxon>Enterobacterales</taxon>
        <taxon>Enterobacteriaceae</taxon>
        <taxon>Leclercia</taxon>
    </lineage>
</organism>
<protein>
    <submittedName>
        <fullName evidence="1">Uncharacterized protein</fullName>
    </submittedName>
</protein>
<gene>
    <name evidence="1" type="ORF">NCTC13032_04175</name>
</gene>
<dbReference type="Proteomes" id="UP000310719">
    <property type="component" value="Chromosome"/>
</dbReference>